<keyword evidence="5 13" id="KW-0444">Lipid biosynthesis</keyword>
<dbReference type="PANTHER" id="PTHR42724">
    <property type="entry name" value="TETRAACYLDISACCHARIDE 4'-KINASE"/>
    <property type="match status" value="1"/>
</dbReference>
<keyword evidence="6 13" id="KW-0441">Lipid A biosynthesis</keyword>
<feature type="binding site" evidence="13">
    <location>
        <begin position="53"/>
        <end position="60"/>
    </location>
    <ligand>
        <name>ATP</name>
        <dbReference type="ChEBI" id="CHEBI:30616"/>
    </ligand>
</feature>
<comment type="catalytic activity">
    <reaction evidence="13">
        <text>a lipid A disaccharide + ATP = a lipid IVA + ADP + H(+)</text>
        <dbReference type="Rhea" id="RHEA:67840"/>
        <dbReference type="ChEBI" id="CHEBI:15378"/>
        <dbReference type="ChEBI" id="CHEBI:30616"/>
        <dbReference type="ChEBI" id="CHEBI:176343"/>
        <dbReference type="ChEBI" id="CHEBI:176425"/>
        <dbReference type="ChEBI" id="CHEBI:456216"/>
        <dbReference type="EC" id="2.7.1.130"/>
    </reaction>
</comment>
<sequence>MRAPRFWSGPRPDWRAACLWPLSLPYAAIAGRRFARPPTARAPVPVVCVGNPTVGGSGKTPAAILIARLLAALGRRPVFLSRGYGANVAQPTVVDAAVHGAAEVGDEPLLLARHAPVVVSPDRTAGAGLAATLGDVVVMDDGFQNPGLAKDLSLLVIDGGYGIGNGWCLPAGPLRLPLGPQLSRAQAVIIVGAGEPGEQVAAMARARGLTVLRGVLRPDAAMATALAARPVVAFAGIGRPEKFFATLGDIGAKVLEARGFPDHHRFSEADARGLLAILRRSGAIPVTTEKDRVRLGAPVSGALKALADAAVAVPVTLALDEPSAIALHALLNARLTSPRAM</sequence>
<keyword evidence="11 13" id="KW-0443">Lipid metabolism</keyword>
<comment type="similarity">
    <text evidence="13">Belongs to the LpxK family.</text>
</comment>
<dbReference type="GO" id="GO:0005524">
    <property type="term" value="F:ATP binding"/>
    <property type="evidence" value="ECO:0007669"/>
    <property type="project" value="UniProtKB-UniRule"/>
</dbReference>
<dbReference type="NCBIfam" id="TIGR00682">
    <property type="entry name" value="lpxK"/>
    <property type="match status" value="1"/>
</dbReference>
<keyword evidence="15" id="KW-1185">Reference proteome</keyword>
<keyword evidence="10 13" id="KW-0067">ATP-binding</keyword>
<gene>
    <name evidence="13" type="primary">lpxK</name>
    <name evidence="14" type="ORF">EDC22_106150</name>
</gene>
<dbReference type="GO" id="GO:0009029">
    <property type="term" value="F:lipid-A 4'-kinase activity"/>
    <property type="evidence" value="ECO:0007669"/>
    <property type="project" value="UniProtKB-UniRule"/>
</dbReference>
<dbReference type="EMBL" id="SMAK01000006">
    <property type="protein sequence ID" value="TCT09955.1"/>
    <property type="molecule type" value="Genomic_DNA"/>
</dbReference>
<evidence type="ECO:0000256" key="6">
    <source>
        <dbReference type="ARBA" id="ARBA00022556"/>
    </source>
</evidence>
<dbReference type="Proteomes" id="UP000295678">
    <property type="component" value="Unassembled WGS sequence"/>
</dbReference>
<dbReference type="HAMAP" id="MF_00409">
    <property type="entry name" value="LpxK"/>
    <property type="match status" value="1"/>
</dbReference>
<dbReference type="AlphaFoldDB" id="A0A4R3MEH1"/>
<evidence type="ECO:0000313" key="14">
    <source>
        <dbReference type="EMBL" id="TCT09955.1"/>
    </source>
</evidence>
<dbReference type="PANTHER" id="PTHR42724:SF1">
    <property type="entry name" value="TETRAACYLDISACCHARIDE 4'-KINASE, MITOCHONDRIAL-RELATED"/>
    <property type="match status" value="1"/>
</dbReference>
<dbReference type="GO" id="GO:0005886">
    <property type="term" value="C:plasma membrane"/>
    <property type="evidence" value="ECO:0007669"/>
    <property type="project" value="TreeGrafter"/>
</dbReference>
<proteinExistence type="inferred from homology"/>
<evidence type="ECO:0000256" key="11">
    <source>
        <dbReference type="ARBA" id="ARBA00023098"/>
    </source>
</evidence>
<evidence type="ECO:0000256" key="9">
    <source>
        <dbReference type="ARBA" id="ARBA00022777"/>
    </source>
</evidence>
<name>A0A4R3MEH1_9HYPH</name>
<evidence type="ECO:0000256" key="3">
    <source>
        <dbReference type="ARBA" id="ARBA00012071"/>
    </source>
</evidence>
<dbReference type="GO" id="GO:0009244">
    <property type="term" value="P:lipopolysaccharide core region biosynthetic process"/>
    <property type="evidence" value="ECO:0007669"/>
    <property type="project" value="TreeGrafter"/>
</dbReference>
<dbReference type="UniPathway" id="UPA00359">
    <property type="reaction ID" value="UER00482"/>
</dbReference>
<protein>
    <recommendedName>
        <fullName evidence="4 13">Tetraacyldisaccharide 4'-kinase</fullName>
        <ecNumber evidence="3 13">2.7.1.130</ecNumber>
    </recommendedName>
    <alternativeName>
        <fullName evidence="12 13">Lipid A 4'-kinase</fullName>
    </alternativeName>
</protein>
<evidence type="ECO:0000256" key="8">
    <source>
        <dbReference type="ARBA" id="ARBA00022741"/>
    </source>
</evidence>
<dbReference type="GO" id="GO:0009245">
    <property type="term" value="P:lipid A biosynthetic process"/>
    <property type="evidence" value="ECO:0007669"/>
    <property type="project" value="UniProtKB-UniRule"/>
</dbReference>
<keyword evidence="7 13" id="KW-0808">Transferase</keyword>
<evidence type="ECO:0000256" key="10">
    <source>
        <dbReference type="ARBA" id="ARBA00022840"/>
    </source>
</evidence>
<evidence type="ECO:0000256" key="7">
    <source>
        <dbReference type="ARBA" id="ARBA00022679"/>
    </source>
</evidence>
<organism evidence="14 15">
    <name type="scientific">Tepidamorphus gemmatus</name>
    <dbReference type="NCBI Taxonomy" id="747076"/>
    <lineage>
        <taxon>Bacteria</taxon>
        <taxon>Pseudomonadati</taxon>
        <taxon>Pseudomonadota</taxon>
        <taxon>Alphaproteobacteria</taxon>
        <taxon>Hyphomicrobiales</taxon>
        <taxon>Tepidamorphaceae</taxon>
        <taxon>Tepidamorphus</taxon>
    </lineage>
</organism>
<evidence type="ECO:0000256" key="1">
    <source>
        <dbReference type="ARBA" id="ARBA00002274"/>
    </source>
</evidence>
<evidence type="ECO:0000256" key="4">
    <source>
        <dbReference type="ARBA" id="ARBA00016436"/>
    </source>
</evidence>
<dbReference type="Pfam" id="PF02606">
    <property type="entry name" value="LpxK"/>
    <property type="match status" value="1"/>
</dbReference>
<dbReference type="RefSeq" id="WP_245499728.1">
    <property type="nucleotide sequence ID" value="NZ_SMAK01000006.1"/>
</dbReference>
<reference evidence="14 15" key="1">
    <citation type="submission" date="2019-03" db="EMBL/GenBank/DDBJ databases">
        <title>Genomic Encyclopedia of Type Strains, Phase IV (KMG-IV): sequencing the most valuable type-strain genomes for metagenomic binning, comparative biology and taxonomic classification.</title>
        <authorList>
            <person name="Goeker M."/>
        </authorList>
    </citation>
    <scope>NUCLEOTIDE SEQUENCE [LARGE SCALE GENOMIC DNA]</scope>
    <source>
        <strain evidence="14 15">DSM 19345</strain>
    </source>
</reference>
<dbReference type="InterPro" id="IPR027417">
    <property type="entry name" value="P-loop_NTPase"/>
</dbReference>
<evidence type="ECO:0000256" key="2">
    <source>
        <dbReference type="ARBA" id="ARBA00004870"/>
    </source>
</evidence>
<dbReference type="EC" id="2.7.1.130" evidence="3 13"/>
<dbReference type="SUPFAM" id="SSF52540">
    <property type="entry name" value="P-loop containing nucleoside triphosphate hydrolases"/>
    <property type="match status" value="1"/>
</dbReference>
<keyword evidence="8 13" id="KW-0547">Nucleotide-binding</keyword>
<evidence type="ECO:0000256" key="13">
    <source>
        <dbReference type="HAMAP-Rule" id="MF_00409"/>
    </source>
</evidence>
<comment type="pathway">
    <text evidence="2 13">Glycolipid biosynthesis; lipid IV(A) biosynthesis; lipid IV(A) from (3R)-3-hydroxytetradecanoyl-[acyl-carrier-protein] and UDP-N-acetyl-alpha-D-glucosamine: step 6/6.</text>
</comment>
<comment type="function">
    <text evidence="1 13">Transfers the gamma-phosphate of ATP to the 4'-position of a tetraacyldisaccharide 1-phosphate intermediate (termed DS-1-P) to form tetraacyldisaccharide 1,4'-bis-phosphate (lipid IVA).</text>
</comment>
<comment type="caution">
    <text evidence="14">The sequence shown here is derived from an EMBL/GenBank/DDBJ whole genome shotgun (WGS) entry which is preliminary data.</text>
</comment>
<dbReference type="InterPro" id="IPR003758">
    <property type="entry name" value="LpxK"/>
</dbReference>
<keyword evidence="9 13" id="KW-0418">Kinase</keyword>
<evidence type="ECO:0000313" key="15">
    <source>
        <dbReference type="Proteomes" id="UP000295678"/>
    </source>
</evidence>
<accession>A0A4R3MEH1</accession>
<evidence type="ECO:0000256" key="5">
    <source>
        <dbReference type="ARBA" id="ARBA00022516"/>
    </source>
</evidence>
<evidence type="ECO:0000256" key="12">
    <source>
        <dbReference type="ARBA" id="ARBA00029757"/>
    </source>
</evidence>